<dbReference type="InterPro" id="IPR051729">
    <property type="entry name" value="Opine/Lysopine_DH"/>
</dbReference>
<dbReference type="RefSeq" id="WP_080855286.1">
    <property type="nucleotide sequence ID" value="NZ_LT009777.1"/>
</dbReference>
<dbReference type="SUPFAM" id="SSF51735">
    <property type="entry name" value="NAD(P)-binding Rossmann-fold domains"/>
    <property type="match status" value="1"/>
</dbReference>
<dbReference type="Gene3D" id="3.40.50.720">
    <property type="entry name" value="NAD(P)-binding Rossmann-like Domain"/>
    <property type="match status" value="1"/>
</dbReference>
<dbReference type="PANTHER" id="PTHR38015:SF1">
    <property type="entry name" value="OPINE DEHYDROGENASE DOMAIN-CONTAINING PROTEIN"/>
    <property type="match status" value="1"/>
</dbReference>
<dbReference type="EMBL" id="FCNP01000050">
    <property type="protein sequence ID" value="CVI63925.1"/>
    <property type="molecule type" value="Genomic_DNA"/>
</dbReference>
<sequence length="360" mass="39675">MAKIAILGAGNLALTFAGDVATRLNNKFNAVVWAPTSNRRNFNEVRGLGTLELVGPNYGGSFTPELEDDLETAISNAEFIFLTVPTLGQEGILRQLVKFDLSKSVLVALPGSATSLTCRIVLFPSHSPVAVIESTTSPYACRRIGKHVHMLGLKTTFEVASTRPLSIDVKSRLEALFPNPLQWYRDTASIFLSNCNPVAHPPGILVAREAIEQGISPLPKFYREFVPQAIERVLAIDRERLEIVDALGLESETDFAYSKKWYGGQATHSKEFYETYDGYAEIETPTTMHHRYLTEDVKHIMVLWVQIAQVAGVEAPAMSSVIKEASDVLNEDLFATGRTLASLNLHDANPYRIVKALNGN</sequence>
<keyword evidence="3 5" id="KW-0560">Oxidoreductase</keyword>
<dbReference type="Gene3D" id="1.10.1040.10">
    <property type="entry name" value="N-(1-d-carboxylethyl)-l-norvaline Dehydrogenase, domain 2"/>
    <property type="match status" value="1"/>
</dbReference>
<dbReference type="GO" id="GO:0016491">
    <property type="term" value="F:oxidoreductase activity"/>
    <property type="evidence" value="ECO:0007669"/>
    <property type="project" value="UniProtKB-KW"/>
</dbReference>
<dbReference type="InterPro" id="IPR036291">
    <property type="entry name" value="NAD(P)-bd_dom_sf"/>
</dbReference>
<keyword evidence="2" id="KW-0521">NADP</keyword>
<protein>
    <submittedName>
        <fullName evidence="5">Vitopine synthase</fullName>
        <ecNumber evidence="5">1.5.1.-</ecNumber>
    </submittedName>
</protein>
<dbReference type="PANTHER" id="PTHR38015">
    <property type="entry name" value="BLR6086 PROTEIN"/>
    <property type="match status" value="1"/>
</dbReference>
<reference evidence="5" key="1">
    <citation type="submission" date="2016-01" db="EMBL/GenBank/DDBJ databases">
        <authorList>
            <person name="Regsiter A."/>
            <person name="william w."/>
        </authorList>
    </citation>
    <scope>NUCLEOTIDE SEQUENCE</scope>
    <source>
        <strain evidence="5">NCPPB 1641</strain>
    </source>
</reference>
<name>A0A1S7UAT7_9HYPH</name>
<comment type="caution">
    <text evidence="5">The sequence shown here is derived from an EMBL/GenBank/DDBJ whole genome shotgun (WGS) entry which is preliminary data.</text>
</comment>
<comment type="similarity">
    <text evidence="1">Belongs to the lysopine/nopaline/octopine/opine/vitopine dehydrogenases family.</text>
</comment>
<evidence type="ECO:0000256" key="1">
    <source>
        <dbReference type="ARBA" id="ARBA00008730"/>
    </source>
</evidence>
<dbReference type="InterPro" id="IPR008927">
    <property type="entry name" value="6-PGluconate_DH-like_C_sf"/>
</dbReference>
<dbReference type="InterPro" id="IPR013328">
    <property type="entry name" value="6PGD_dom2"/>
</dbReference>
<dbReference type="EC" id="1.5.1.-" evidence="5"/>
<evidence type="ECO:0000259" key="4">
    <source>
        <dbReference type="Pfam" id="PF02317"/>
    </source>
</evidence>
<evidence type="ECO:0000256" key="3">
    <source>
        <dbReference type="ARBA" id="ARBA00023002"/>
    </source>
</evidence>
<accession>A0A1S7UAT7</accession>
<proteinExistence type="inferred from homology"/>
<organism evidence="5 6">
    <name type="scientific">Agrobacterium deltaense NCPPB 1641</name>
    <dbReference type="NCBI Taxonomy" id="1183425"/>
    <lineage>
        <taxon>Bacteria</taxon>
        <taxon>Pseudomonadati</taxon>
        <taxon>Pseudomonadota</taxon>
        <taxon>Alphaproteobacteria</taxon>
        <taxon>Hyphomicrobiales</taxon>
        <taxon>Rhizobiaceae</taxon>
        <taxon>Rhizobium/Agrobacterium group</taxon>
        <taxon>Agrobacterium</taxon>
    </lineage>
</organism>
<dbReference type="AlphaFoldDB" id="A0A1S7UAT7"/>
<keyword evidence="6" id="KW-1185">Reference proteome</keyword>
<dbReference type="InterPro" id="IPR003421">
    <property type="entry name" value="Opine_DH"/>
</dbReference>
<evidence type="ECO:0000256" key="2">
    <source>
        <dbReference type="ARBA" id="ARBA00022857"/>
    </source>
</evidence>
<dbReference type="SUPFAM" id="SSF48179">
    <property type="entry name" value="6-phosphogluconate dehydrogenase C-terminal domain-like"/>
    <property type="match status" value="1"/>
</dbReference>
<evidence type="ECO:0000313" key="6">
    <source>
        <dbReference type="Proteomes" id="UP000192140"/>
    </source>
</evidence>
<gene>
    <name evidence="5" type="primary">vis</name>
    <name evidence="5" type="ORF">AGR7A_pAt30034</name>
</gene>
<dbReference type="Proteomes" id="UP000192140">
    <property type="component" value="Unassembled WGS sequence"/>
</dbReference>
<evidence type="ECO:0000313" key="5">
    <source>
        <dbReference type="EMBL" id="CVI63925.1"/>
    </source>
</evidence>
<feature type="domain" description="Opine dehydrogenase" evidence="4">
    <location>
        <begin position="184"/>
        <end position="328"/>
    </location>
</feature>
<dbReference type="Pfam" id="PF02317">
    <property type="entry name" value="Octopine_DH"/>
    <property type="match status" value="1"/>
</dbReference>